<gene>
    <name evidence="1" type="ORF">GLOINDRAFT_26346</name>
</gene>
<reference evidence="1" key="1">
    <citation type="submission" date="2013-07" db="EMBL/GenBank/DDBJ databases">
        <title>The genome of an arbuscular mycorrhizal fungus provides insights into the evolution of the oldest plant symbiosis.</title>
        <authorList>
            <consortium name="DOE Joint Genome Institute"/>
            <person name="Tisserant E."/>
            <person name="Malbreil M."/>
            <person name="Kuo A."/>
            <person name="Kohler A."/>
            <person name="Symeonidi A."/>
            <person name="Balestrini R."/>
            <person name="Charron P."/>
            <person name="Duensing N."/>
            <person name="Frei-dit-Frey N."/>
            <person name="Gianinazzi-Pearson V."/>
            <person name="Gilbert B."/>
            <person name="Handa Y."/>
            <person name="Hijri M."/>
            <person name="Kaul R."/>
            <person name="Kawaguchi M."/>
            <person name="Krajinski F."/>
            <person name="Lammers P."/>
            <person name="Lapierre D."/>
            <person name="Masclaux F.G."/>
            <person name="Murat C."/>
            <person name="Morin E."/>
            <person name="Ndikumana S."/>
            <person name="Pagni M."/>
            <person name="Petitpierre D."/>
            <person name="Requena N."/>
            <person name="Rosikiewicz P."/>
            <person name="Riley R."/>
            <person name="Saito K."/>
            <person name="San Clemente H."/>
            <person name="Shapiro H."/>
            <person name="van Tuinen D."/>
            <person name="Becard G."/>
            <person name="Bonfante P."/>
            <person name="Paszkowski U."/>
            <person name="Shachar-Hill Y."/>
            <person name="Young J.P."/>
            <person name="Sanders I.R."/>
            <person name="Henrissat B."/>
            <person name="Rensing S.A."/>
            <person name="Grigoriev I.V."/>
            <person name="Corradi N."/>
            <person name="Roux C."/>
            <person name="Martin F."/>
        </authorList>
    </citation>
    <scope>NUCLEOTIDE SEQUENCE</scope>
    <source>
        <strain evidence="1">DAOM 197198</strain>
    </source>
</reference>
<dbReference type="HOGENOM" id="CLU_2639340_0_0_1"/>
<protein>
    <submittedName>
        <fullName evidence="1">Uncharacterized protein</fullName>
    </submittedName>
</protein>
<dbReference type="EMBL" id="KI284185">
    <property type="protein sequence ID" value="ESA13149.1"/>
    <property type="molecule type" value="Genomic_DNA"/>
</dbReference>
<name>U9TYC3_RHIID</name>
<evidence type="ECO:0000313" key="1">
    <source>
        <dbReference type="EMBL" id="ESA13149.1"/>
    </source>
</evidence>
<organism evidence="1">
    <name type="scientific">Rhizophagus irregularis (strain DAOM 181602 / DAOM 197198 / MUCL 43194)</name>
    <name type="common">Arbuscular mycorrhizal fungus</name>
    <name type="synonym">Glomus intraradices</name>
    <dbReference type="NCBI Taxonomy" id="747089"/>
    <lineage>
        <taxon>Eukaryota</taxon>
        <taxon>Fungi</taxon>
        <taxon>Fungi incertae sedis</taxon>
        <taxon>Mucoromycota</taxon>
        <taxon>Glomeromycotina</taxon>
        <taxon>Glomeromycetes</taxon>
        <taxon>Glomerales</taxon>
        <taxon>Glomeraceae</taxon>
        <taxon>Rhizophagus</taxon>
    </lineage>
</organism>
<accession>U9TYC3</accession>
<proteinExistence type="predicted"/>
<dbReference type="AlphaFoldDB" id="U9TYC3"/>
<sequence length="77" mass="8932">MKLFYLIIPGIDYLDRLSNGIMGKLVDYAQTTLIYFSKTKSSPLPVNELLNVNDRQFVTTHNSTIDALQRLFKFIYN</sequence>